<reference evidence="4" key="32">
    <citation type="journal article" date="1980" name="Nucleic Acids Res.">
        <title>Mechanism of 3' to 5' exonuclease associated with phage T5-induced DNA polymerase: processiveness and template specificity.</title>
        <authorList>
            <person name="Das S.K."/>
            <person name="Fujimura R.K."/>
        </authorList>
    </citation>
    <scope>NUCLEOTIDE SEQUENCE</scope>
</reference>
<reference evidence="4" key="93">
    <citation type="submission" date="2004-01" db="EMBL/GenBank/DDBJ databases">
        <title>Identification and characterization of novel site-specific endonucleases F-TflI, F-TflII and F-TflIV encoded by the bacteriophage T5.</title>
        <authorList>
            <person name="Ksenzenko V.N."/>
            <person name="Akulenko N.V."/>
            <person name="Kaliman A.V."/>
            <person name="Kanapin A.A."/>
            <person name="Shestakova N.M."/>
            <person name="Shaloiko L.A."/>
            <person name="Krutilina A.I."/>
            <person name="Ivashina T.V."/>
            <person name="Shlyapnikov M.G."/>
        </authorList>
    </citation>
    <scope>NUCLEOTIDE SEQUENCE</scope>
</reference>
<reference evidence="4" key="66">
    <citation type="journal article" date="1991" name="Gene">
        <title>Cloning and overexpression of the gene encoding bacteriophage T5 DNA polymerase.</title>
        <authorList>
            <person name="Chatterjee D.K."/>
            <person name="Fujimura R.K."/>
            <person name="Campbell J.H."/>
            <person name="Gerard G.F."/>
        </authorList>
    </citation>
    <scope>NUCLEOTIDE SEQUENCE</scope>
</reference>
<reference evidence="4" key="43">
    <citation type="journal article" date="1984" name="J. Bacteriol.">
        <title>Bacteriophage T5 gene A2 protein alters the outer membrane of Escherichia coli.</title>
        <authorList>
            <person name="Snyder C.E. Jr."/>
        </authorList>
    </citation>
    <scope>NUCLEOTIDE SEQUENCE</scope>
</reference>
<dbReference type="GO" id="GO:0004748">
    <property type="term" value="F:ribonucleoside-diphosphate reductase activity, thioredoxin disulfide as acceptor"/>
    <property type="evidence" value="ECO:0007669"/>
    <property type="project" value="TreeGrafter"/>
</dbReference>
<reference evidence="4" key="27">
    <citation type="journal article" date="1979" name="J. Biol. Chem.">
        <title>Processiveness of DNA polymerases. A comparative study using a simple procedure.</title>
        <authorList>
            <person name="Das S.K."/>
            <person name="Fujimura R.K."/>
        </authorList>
    </citation>
    <scope>NUCLEOTIDE SEQUENCE</scope>
</reference>
<dbReference type="RefSeq" id="YP_006927.1">
    <property type="nucleotide sequence ID" value="NC_005859.1"/>
</dbReference>
<reference evidence="4" key="86">
    <citation type="journal article" date="1999" name="Proc. Natl. Acad. Sci. U.S.A.">
        <title>Mutagenesis of conserved lysine residues in bacteriophage T5 5'-3' exonuclease suggests separate mechanisms of endo- and exonucleolytic cleavage.</title>
        <authorList>
            <person name="Garforth S.J."/>
            <person name="Ceska T.A."/>
            <person name="Suck D."/>
            <person name="Sayers J.R."/>
        </authorList>
    </citation>
    <scope>NUCLEOTIDE SEQUENCE</scope>
</reference>
<reference evidence="4" key="30">
    <citation type="journal article" date="1979" name="J. Virol.">
        <title>Gene D5 product of bacteriophage T5: DNA-binding protein affecting DNA replication and late gene expression.</title>
        <authorList>
            <person name="McCorquodale D.J."/>
            <person name="Gossling J."/>
            <person name="Benzinger R."/>
            <person name="Chesney R."/>
            <person name="Lawhorne L."/>
            <person name="Moyer R.W."/>
        </authorList>
    </citation>
    <scope>NUCLEOTIDE SEQUENCE</scope>
</reference>
<reference evidence="4" key="13">
    <citation type="journal article" date="1974" name="Eur. J. Biochem.">
        <title>Bacteriophage-induced ribonucleotide reductase systems. T5- and T6-specific ribonucleotide reductase and thioredoxin.</title>
        <authorList>
            <person name="Eriksson S."/>
            <person name="Berglund O."/>
        </authorList>
    </citation>
    <scope>NUCLEOTIDE SEQUENCE</scope>
</reference>
<dbReference type="EMBL" id="AY543070">
    <property type="protein sequence ID" value="AAS77145.1"/>
    <property type="molecule type" value="Genomic_DNA"/>
</dbReference>
<reference evidence="4" key="56">
    <citation type="journal article" date="1987" name="Bioorg. Khim.">
        <title>[Primary structure of proline tRNA of bacteriophage T5].</title>
        <authorList>
            <person name="Shliapnikov M.G."/>
            <person name="Kaliman A.V."/>
            <person name="Kriukov V.M."/>
            <person name="Baev A.A."/>
        </authorList>
    </citation>
    <scope>NUCLEOTIDE SEQUENCE [LARGE SCALE GENOMIC DNA]</scope>
</reference>
<organismHost>
    <name type="scientific">Escherichia coli</name>
    <dbReference type="NCBI Taxonomy" id="562"/>
</organismHost>
<reference evidence="4" key="8">
    <citation type="journal article" date="1971" name="J. Biol. Chem.">
        <title>The deoxyribonuclease induced after infection of Escherichia coli by bacteriophage T5. I. Characterization of the enzyme as a 5'-exonuclease.</title>
        <authorList>
            <person name="Frenkel G.D."/>
            <person name="Richardson C.C."/>
        </authorList>
    </citation>
    <scope>NUCLEOTIDE SEQUENCE</scope>
</reference>
<reference evidence="4" key="34">
    <citation type="journal article" date="1981" name="J. Virol.">
        <title>Second-step transfer of bacteriophage T5 DNA: purification and characterization of the T5 gene A2 protein.</title>
        <authorList>
            <person name="Snyder C.E. Jr."/>
            <person name="Benzinger R.H."/>
        </authorList>
    </citation>
    <scope>NUCLEOTIDE SEQUENCE</scope>
</reference>
<dbReference type="NCBIfam" id="TIGR02487">
    <property type="entry name" value="NrdD"/>
    <property type="match status" value="1"/>
</dbReference>
<reference evidence="4" key="18">
    <citation type="journal article" date="1976" name="J. Biol. Chem.">
        <title>Electron micrographs of nicked DNA replicated by T5 DNA polymerase.</title>
        <authorList>
            <person name="Fujimura R.K."/>
            <person name="Allison D.P."/>
        </authorList>
    </citation>
    <scope>NUCLEOTIDE SEQUENCE</scope>
</reference>
<reference evidence="4" key="6">
    <citation type="journal article" date="1969" name="J. Mol. Biol.">
        <title>Functions of two genes in the first-step-transfer DNA of bacteriophage T5.</title>
        <authorList>
            <person name="Lanni Y."/>
        </authorList>
    </citation>
    <scope>NUCLEOTIDE SEQUENCE</scope>
</reference>
<gene>
    <name evidence="4" type="primary">nrdD</name>
    <name evidence="4" type="ORF">T5.099</name>
</gene>
<reference evidence="4" key="10">
    <citation type="journal article" date="1971" name="J. Mol. Biol.">
        <title>Pre-early proteins of bacteriophage T5: structure and function.</title>
        <authorList>
            <person name="Beckman L.D."/>
            <person name="Hoffman M.S."/>
            <person name="McCorquodale D.J."/>
        </authorList>
    </citation>
    <scope>NUCLEOTIDE SEQUENCE</scope>
</reference>
<reference evidence="4" key="35">
    <citation type="journal article" date="1981" name="J. Virol.">
        <title>Modification of RNA polymerase from Escherichia coli by pre-early gene products of bacteriophage T5.</title>
        <authorList>
            <person name="McCorquodale D.J."/>
            <person name="Chen C.W."/>
            <person name="Joseph M.K."/>
            <person name="Woychik R."/>
        </authorList>
    </citation>
    <scope>NUCLEOTIDE SEQUENCE</scope>
</reference>
<reference evidence="4" key="44">
    <citation type="journal article" date="1984" name="J. Virol.">
        <title>O antigen-dependent mutant of bacteriophage T5.</title>
        <authorList>
            <person name="Heller K.J."/>
            <person name="Bryniok D."/>
        </authorList>
    </citation>
    <scope>NUCLEOTIDE SEQUENCE</scope>
</reference>
<reference evidence="4" key="19">
    <citation type="journal article" date="1976" name="J. Virol.">
        <title>Early events after infection of Escherichia coli by bacteriophage T5. II. Control of the bacteriophage-induced 5'-nucleotidase activity.</title>
        <authorList>
            <person name="Berget S.M."/>
            <person name="Mozer T.J."/>
            <person name="Warner H.R."/>
        </authorList>
    </citation>
    <scope>NUCLEOTIDE SEQUENCE</scope>
</reference>
<dbReference type="PROSITE" id="PS00850">
    <property type="entry name" value="GLY_RADICAL_1"/>
    <property type="match status" value="1"/>
</dbReference>
<dbReference type="Proteomes" id="UP000002107">
    <property type="component" value="Segment"/>
</dbReference>
<reference evidence="4" key="4">
    <citation type="journal article" date="1965" name="J. Biol. Chem.">
        <title>The enzymology of virus-infected bacteria. VII. A new deoxyribonucleic acid polymerase induced by bacteriophage T5.</title>
        <authorList>
            <person name="Orr C.W."/>
            <person name="Herriott S.T."/>
            <person name="Bessman M.J."/>
        </authorList>
    </citation>
    <scope>NUCLEOTIDE SEQUENCE</scope>
</reference>
<reference evidence="4" key="42">
    <citation type="journal article" date="1984" name="Biochim. Biophys. Acta">
        <title>The nucleotide sequence of bacteriophage T5 glutamine transfer RNA.</title>
        <authorList>
            <person name="Shlyapnikov M.G."/>
            <person name="Kaliman A.V."/>
            <person name="Kazantsev S.I."/>
            <person name="Kryukov V.M."/>
            <person name="Bayev A.A."/>
        </authorList>
    </citation>
    <scope>NUCLEOTIDE SEQUENCE [LARGE SCALE GENOMIC DNA]</scope>
</reference>
<reference evidence="4" key="50">
    <citation type="journal article" date="1985" name="J. Virol.">
        <title>Isolation and partial characterization of a bacteriophage T5 mutant unable to induce thymidylate synthetase and its use in studying the effect of uracil incorporation into DNA on early gene expression.</title>
        <authorList>
            <person name="Swart W.J. Jr."/>
            <person name="Warner H.R."/>
        </authorList>
    </citation>
    <scope>NUCLEOTIDE SEQUENCE</scope>
</reference>
<reference evidence="4" key="75">
    <citation type="journal article" date="1995" name="FEBS Lett.">
        <title>The nucleotide sequence of the bacteriophage T5 ltf gene.</title>
        <authorList>
            <person name="Kaliman A.V."/>
            <person name="Kulshin V.E."/>
            <person name="Shlyapnikov M.G."/>
            <person name="Ksenzenko V.N."/>
            <person name="Kryukov V.M."/>
        </authorList>
    </citation>
    <scope>NUCLEOTIDE SEQUENCE [LARGE SCALE GENOMIC DNA]</scope>
</reference>
<reference evidence="4" key="68">
    <citation type="journal article" date="1991" name="Nucleic Acids Res.">
        <title>A single-strand specific endonuclease activity copurifies with overexpressed T5 D15 exonuclease.</title>
        <authorList>
            <person name="Sayers J.R."/>
            <person name="Eckstein F."/>
        </authorList>
    </citation>
    <scope>NUCLEOTIDE SEQUENCE</scope>
</reference>
<reference evidence="4" key="63">
    <citation type="journal article" date="1989" name="Proc. Natl. Acad. Sci. U.S.A.">
        <title>T5 DNA polymerase: structural -- functional relationships to other DNA polymerases.</title>
        <authorList>
            <person name="Leavitt M.C."/>
            <person name="Ito J."/>
        </authorList>
    </citation>
    <scope>NUCLEOTIDE SEQUENCE</scope>
</reference>
<dbReference type="Gene3D" id="3.20.70.20">
    <property type="match status" value="2"/>
</dbReference>
<reference evidence="4" key="69">
    <citation type="journal article" date="1992" name="Nucleic Acids Res.">
        <title>Nucleotide sequence of the phage T5 DNA segment containing six tRNA genes.</title>
        <authorList>
            <person name="Ksenzenko V.N."/>
            <person name="Wilkens K."/>
            <person name="Rueger W."/>
            <person name="Shlyapnikov M.G."/>
        </authorList>
    </citation>
    <scope>NUCLEOTIDE SEQUENCE [LARGE SCALE GENOMIC DNA]</scope>
</reference>
<reference evidence="4" key="21">
    <citation type="journal article" date="1976" name="J. Virol.">
        <title>Exonuclease associated with bacteriophage T5-Induced DNA polymerase.</title>
        <authorList>
            <person name="Das S.K."/>
            <person name="Fujimura R.K."/>
        </authorList>
    </citation>
    <scope>NUCLEOTIDE SEQUENCE</scope>
</reference>
<reference evidence="4" key="53">
    <citation type="journal article" date="1986" name="FEBS Lett.">
        <title>Cloning and DNA sequence of the 5'-exonuclease gene of bacteriophage T5.</title>
        <authorList>
            <person name="Kaliman A.V."/>
            <person name="Krutilina A.I."/>
            <person name="Kryukov V.M."/>
            <person name="Bayev A.A."/>
        </authorList>
    </citation>
    <scope>NUCLEOTIDE SEQUENCE [LARGE SCALE GENOMIC DNA]</scope>
</reference>
<reference evidence="4" key="79">
    <citation type="journal article" date="1996" name="Virology">
        <title>Identification of the receptor-binding regions of pb5 proteins of bacteriophages T5 and BF23.</title>
        <authorList>
            <person name="Mondigler M."/>
            <person name="Holz T."/>
            <person name="Heller K.J."/>
        </authorList>
    </citation>
    <scope>NUCLEOTIDE SEQUENCE</scope>
</reference>
<dbReference type="Pfam" id="PF13597">
    <property type="entry name" value="NRDD"/>
    <property type="match status" value="2"/>
</dbReference>
<reference evidence="4" key="90">
    <citation type="journal article" date="2003" name="Protein Expr. Purif.">
        <title>Purification and characterization of the deoxynucleoside monophosphate kinase of bacteriophage T5.</title>
        <authorList>
            <person name="Mikoulinskaia G.V."/>
            <person name="Gubanov S.I."/>
            <person name="Zimin A.A."/>
            <person name="Kolesnikov I.V."/>
            <person name="Feofanov S.A."/>
            <person name="Miroshnikov A.I."/>
        </authorList>
    </citation>
    <scope>NUCLEOTIDE SEQUENCE</scope>
</reference>
<dbReference type="GO" id="GO:0009265">
    <property type="term" value="P:2'-deoxyribonucleotide biosynthetic process"/>
    <property type="evidence" value="ECO:0007669"/>
    <property type="project" value="TreeGrafter"/>
</dbReference>
<proteinExistence type="predicted"/>
<dbReference type="PROSITE" id="PS51149">
    <property type="entry name" value="GLY_RADICAL_2"/>
    <property type="match status" value="1"/>
</dbReference>
<reference evidence="4" key="81">
    <citation type="journal article" date="1997" name="Nucleic Acids Res.">
        <title>Prokaryotic 5'-3' exonucleases share a common core structure with gamma-delta resolvase.</title>
        <authorList>
            <person name="Artymiuk P.J."/>
            <person name="Ceska T.A."/>
            <person name="Suck D."/>
            <person name="Sayers J.R."/>
        </authorList>
    </citation>
    <scope>NUCLEOTIDE SEQUENCE</scope>
</reference>
<sequence length="574" mass="64540">MNRNDELKYKEMQSLIRNCKEIIEGSADEELLFNNANKPSERFPTQRDMLAGELSKYLILEEMPVQIRNAHMIGDIHFHDADYAALGMTNCCLVALEDMLKNGMKVGNAEISTPNSITTAAAITAQIITQVSSHQYGGTSVDRLDEVLAPYVRKSYDKNHAFAKRWTKDEAKASVMATEMTEKEVYDACQGLEYEINTMFNSNGQSPFITFGFGLGTSWEARLIQKAILKVRMDGLGINKRTAIFPKLVFVLRDGVNMKPGDVNYDIKKLAMKCTAERMYPDYISYDKVVEVTGDYKVSMGCRSFLAATEDGETAGRNNLGVVSVNLPRIAIEAEGNIDLFFDLLELRVDTALKALEWRVDRLKYIQAKAAPILYMSGAFGLRLGPDEYVFDQKKEETKLGYSLYATPSESLCDRFCRLDREYFPEHEDILSKGYYTNSHHLDVERKVAPNVKFDYESNFTPIASGGCISYVELPDMKRFPDALEWVINYAASKVHYFGINTPVDSCGKCGFLGETVASEDGFKCPICGNHDPETLEVTRRVCGYLGNPGARPFNPGKQHEVMGRVKHQDIRAK</sequence>
<dbReference type="GO" id="GO:0008998">
    <property type="term" value="F:ribonucleoside-triphosphate reductase (thioredoxin) activity"/>
    <property type="evidence" value="ECO:0007669"/>
    <property type="project" value="UniProtKB-EC"/>
</dbReference>
<reference evidence="4" key="28">
    <citation type="journal article" date="1979" name="J. Biol. Chem.">
        <title>The properties of a bacteriophage T5 mutant unable to induce deoxyuridine 5'-triphosphate nucleotidohydrolase. Synthesis of uracil-containing T5 deoxyribonucleic acid.</title>
        <authorList>
            <person name="Warner H.R."/>
            <person name="Thompson R.B."/>
            <person name="Mozer T.J."/>
            <person name="Duncan B.K."/>
        </authorList>
    </citation>
    <scope>NUCLEOTIDE SEQUENCE</scope>
</reference>
<reference evidence="4" key="37">
    <citation type="journal article" date="1982" name="Biochim. Biophys. Acta">
        <title>Cloning of genes for bacteriophage T5 stable RNAs.</title>
        <authorList>
            <person name="Ksenzenko V.N."/>
            <person name="Kamynina T.P."/>
            <person name="Kazantsev S.I."/>
            <person name="Shlyapnikov M.G."/>
            <person name="Kryukov V.M."/>
            <person name="Bayev A.A."/>
        </authorList>
    </citation>
    <scope>NUCLEOTIDE SEQUENCE [LARGE SCALE GENOMIC DNA]</scope>
</reference>
<reference evidence="4" key="33">
    <citation type="journal article" date="1981" name="Gene">
        <title>Cloning of bacteriophage T5 DNA fragments. III. Expression in Escherichia coli mini-cells.</title>
        <authorList>
            <person name="Brunel F."/>
            <person name="Davison J."/>
            <person name="Ha-Thi V."/>
            <person name="Reeve J."/>
        </authorList>
    </citation>
    <scope>NUCLEOTIDE SEQUENCE</scope>
</reference>
<reference evidence="4" key="54">
    <citation type="journal article" date="1986" name="J. Virol.">
        <title>Cell-free transcription and translation of isolated restriction fragments localize bacteriophage T5 pre-early genes.</title>
        <authorList>
            <person name="Blaisdell P.W."/>
            <person name="Warner H.R."/>
        </authorList>
    </citation>
    <scope>NUCLEOTIDE SEQUENCE</scope>
</reference>
<reference evidence="4" key="26">
    <citation type="journal article" date="1977" name="J. Virol.">
        <title>Isolation and characterization of a bacteriophage T5 mutant deficient in deoxynucleoside 5'-monophosphatase activity.</title>
        <authorList>
            <person name="Mozer T.J."/>
            <person name="Thompson R.B."/>
            <person name="Berget S.M."/>
            <person name="Warner H.R."/>
        </authorList>
    </citation>
    <scope>NUCLEOTIDE SEQUENCE</scope>
</reference>
<dbReference type="EC" id="1.17.4.2" evidence="4"/>
<evidence type="ECO:0000259" key="3">
    <source>
        <dbReference type="PROSITE" id="PS51149"/>
    </source>
</evidence>
<reference evidence="4" key="17">
    <citation type="journal article" date="1976" name="J. Biol. Chem.">
        <title>Characterization of DNA polymerase induced by bacteriophage T5 with DNA containing single strand breaks.</title>
        <authorList>
            <person name="Fujimura R.K."/>
            <person name="Roop B.C."/>
        </authorList>
    </citation>
    <scope>NUCLEOTIDE SEQUENCE</scope>
</reference>
<reference evidence="4" key="16">
    <citation type="journal article" date="1976" name="Biochemistry">
        <title>Temperature-sensitive DNA polymerase induced by a bacteriophage T5 mutant: relationship between polymerase and exonuclease activities.</title>
        <authorList>
            <person name="Fujimura R.K."/>
            <person name="Roop B.C."/>
        </authorList>
    </citation>
    <scope>NUCLEOTIDE SEQUENCE</scope>
</reference>
<protein>
    <submittedName>
        <fullName evidence="4">Putative anaerobic ribonucleoside-triphosphate reductase</fullName>
        <ecNumber evidence="4">1.17.4.2</ecNumber>
    </submittedName>
</protein>
<evidence type="ECO:0000313" key="4">
    <source>
        <dbReference type="EMBL" id="AAS77145.1"/>
    </source>
</evidence>
<reference evidence="4" key="46">
    <citation type="journal article" date="1985" name="Biochemistry">
        <title>DNA filter retention assay for exonuclease activities. Application to the analysis of processivity of phage T5 induced 5'-exonuclease.</title>
        <authorList>
            <person name="Joannes M."/>
            <person name="Saucier J.M."/>
            <person name="Jacquemin-Sablon A."/>
        </authorList>
    </citation>
    <scope>NUCLEOTIDE SEQUENCE</scope>
</reference>
<keyword evidence="1 2" id="KW-0556">Organic radical</keyword>
<keyword evidence="4" id="KW-0560">Oxidoreductase</keyword>
<evidence type="ECO:0000256" key="2">
    <source>
        <dbReference type="PROSITE-ProRule" id="PRU00493"/>
    </source>
</evidence>
<name>Q6QGI8_BPT5</name>
<reference evidence="4" key="70">
    <citation type="submission" date="1992-11" db="EMBL/GenBank/DDBJ databases">
        <authorList>
            <person name="Kaliman A."/>
        </authorList>
    </citation>
    <scope>NUCLEOTIDE SEQUENCE</scope>
</reference>
<reference evidence="4" key="41">
    <citation type="journal article" date="1983" name="J. Virol.">
        <title>Interaction of a DNA-binding protein, the product of gene D5 of bacteriophage T5, with double-stranded DNA: effects on T5 DNA polymerase functions in vitro.</title>
        <authorList>
            <person name="Fujimura R.K."/>
            <person name="Roop B.C."/>
        </authorList>
    </citation>
    <scope>NUCLEOTIDE SEQUENCE</scope>
</reference>
<reference evidence="4" key="9">
    <citation type="journal article" date="1971" name="J. Biol. Chem.">
        <title>The deoxyribonuclease induced after infection of Escherichia coli by bacteriophage T5. II. Role of the enzyme in replication of the pahge deoxyribonucleic acid.</title>
        <authorList>
            <person name="Frenkel G.D."/>
            <person name="Richardson C.C."/>
        </authorList>
    </citation>
    <scope>NUCLEOTIDE SEQUENCE</scope>
</reference>
<reference evidence="4" key="80">
    <citation type="journal article" date="1997" name="Nucleic Acids Res.">
        <title>Structure-specific DNA binding by bacteriophage T5 5'--&gt;3' exonuclease.</title>
        <authorList>
            <person name="Garforth S.J."/>
            <person name="Sayers J.R."/>
        </authorList>
    </citation>
    <scope>NUCLEOTIDE SEQUENCE</scope>
</reference>
<reference evidence="4" key="64">
    <citation type="journal article" date="1990" name="J. Biol. Chem.">
        <title>Properties of overexpressed phage T5 D15 exonuclease. Similarities with Escherichia coli DNA polymerase I 5'-3' exonuclease.</title>
        <authorList>
            <person name="Sayers J.R."/>
            <person name="Eckstein F."/>
        </authorList>
    </citation>
    <scope>NUCLEOTIDE SEQUENCE</scope>
</reference>
<reference evidence="4" key="83">
    <citation type="journal article" date="1998" name="Mol. Biol. (Mosk.)">
        <title>Amber-suppressive tRNA from bacteriophage T5: construction of genes and determination of the effectiveness of suppression in vivo.</title>
        <authorList>
            <person name="Pan'kova N.V."/>
            <person name="Karamyshev A.L."/>
            <person name="Shliapnikov M.G."/>
            <person name="Presich A.N."/>
            <person name="Ksenzenko V.N."/>
        </authorList>
    </citation>
    <scope>NUCLEOTIDE SEQUENCE [LARGE SCALE GENOMIC DNA]</scope>
</reference>
<reference evidence="4" key="78">
    <citation type="journal article" date="1996" name="Nature">
        <title>A helical arch allowing single-stranded DNA to thread through T5 5'-exonuclease.</title>
        <authorList>
            <person name="Ceska T.A."/>
            <person name="Sayers J.R."/>
            <person name="Stier G."/>
            <person name="Suck D."/>
        </authorList>
    </citation>
    <scope>NUCLEOTIDE SEQUENCE</scope>
</reference>
<dbReference type="InterPro" id="IPR001150">
    <property type="entry name" value="Gly_radical"/>
</dbReference>
<reference evidence="4" key="29">
    <citation type="journal article" date="1979" name="J. Biol. Chem.">
        <title>The purification and properties of a double-stranded DNA-binding protein encoded by the gene D5 of bacteriophage T5.</title>
        <authorList>
            <person name="Rice A.C."/>
            <person name="Ficht T.A."/>
            <person name="Holladay L.A."/>
            <person name="Moyer R.W."/>
        </authorList>
    </citation>
    <scope>NUCLEOTIDE SEQUENCE</scope>
</reference>
<reference evidence="4" key="14">
    <citation type="journal article" date="1975" name="J. Virol.">
        <title>Early events after infection of Escherichia coli by bacteriophage T5. Induction of a 5'-nucleotidase activity and excretion of free bases.</title>
        <authorList>
            <person name="Warner H.R."/>
            <person name="Drong R.F."/>
            <person name="Berget S.M."/>
        </authorList>
    </citation>
    <scope>NUCLEOTIDE SEQUENCE</scope>
</reference>
<reference evidence="4" key="57">
    <citation type="journal article" date="1987" name="Gene">
        <title>Location of genes D16, D17, and N4 encoding tail proteins on the physical map of bacteriophage T5.</title>
        <authorList>
            <person name="Krauel V."/>
            <person name="Heller K.J."/>
        </authorList>
    </citation>
    <scope>NUCLEOTIDE SEQUENCE</scope>
</reference>
<reference evidence="4" key="85">
    <citation type="journal article" date="1999" name="Nucleic Acids Res.">
        <title>A single cleavage assay for T5 5'--&gt;3' exonuclease: determination of the catalytic parameters for wild-type and mutant proteins.</title>
        <authorList>
            <person name="Pickering T.J."/>
            <person name="Garforth S.J."/>
            <person name="Thorpe S.J."/>
            <person name="Sayers J.R."/>
            <person name="Grasby J.A."/>
        </authorList>
    </citation>
    <scope>NUCLEOTIDE SEQUENCE</scope>
</reference>
<reference evidence="4" key="55">
    <citation type="journal article" date="1987" name="Bioorg. Khim.">
        <title>[Primary structure of tRNAAsn of bacteriophage T5].</title>
        <authorList>
            <person name="Shliapnikov M.G."/>
            <person name="Kriukov V.M."/>
            <person name="Baev A.A."/>
        </authorList>
    </citation>
    <scope>NUCLEOTIDE SEQUENCE [LARGE SCALE GENOMIC DNA]</scope>
</reference>
<reference evidence="4" key="62">
    <citation type="journal article" date="1989" name="FEBS Lett.">
        <title>Two early genes of bacteriophage T5 encode proteins containing an NTP-binding sequence motif and probably involved in DNA replication, recombination and repair.</title>
        <authorList>
            <person name="Blinov V.M."/>
            <person name="Koonin E.V."/>
            <person name="Gorbalenya A.E."/>
            <person name="Kaliman A.V."/>
            <person name="Kryukov V.M."/>
        </authorList>
    </citation>
    <scope>NUCLEOTIDE SEQUENCE [LARGE SCALE GENOMIC DNA]</scope>
</reference>
<dbReference type="PANTHER" id="PTHR21075">
    <property type="entry name" value="ANAEROBIC RIBONUCLEOSIDE-TRIPHOSPHATE REDUCTASE"/>
    <property type="match status" value="1"/>
</dbReference>
<reference evidence="4" key="48">
    <citation type="journal article" date="1985" name="J. Bacteriol.">
        <title>Irreversible binding to the receptor of bacteriophages T5 and BF23 does not occur with the tip of the tail.</title>
        <authorList>
            <person name="Heller K.J."/>
            <person name="Schwarz H."/>
        </authorList>
    </citation>
    <scope>NUCLEOTIDE SEQUENCE</scope>
</reference>
<reference evidence="4" key="1">
    <citation type="journal article" date="1959" name="J. Biol. Chem.">
        <title>Virus-induced acquisition of metabolic function. IV. Thymidylate synthetase in thymine-requiring Escherichia coli infected by T2 and T5 bacteriophages.</title>
        <authorList>
            <person name="BARNER H.D."/>
            <person name="COHEN S.S."/>
        </authorList>
    </citation>
    <scope>NUCLEOTIDE SEQUENCE</scope>
</reference>
<reference evidence="4" key="60">
    <citation type="journal article" date="1988" name="Nucleic Acids Res.">
        <title>The nucleotide sequence of bacteriophage T5 DNA at the region between early and late genes.</title>
        <authorList>
            <person name="Kaliman A.V."/>
            <person name="Kryukov V.M."/>
            <person name="Bayev A.A."/>
        </authorList>
    </citation>
    <scope>NUCLEOTIDE SEQUENCE [LARGE SCALE GENOMIC DNA]</scope>
</reference>
<reference evidence="4" key="59">
    <citation type="journal article" date="1987" name="Nucleic Acids Res.">
        <title>Nucleotide sequence of the bacteriophage T5 DNA fragment containing a distal part of tRNA gene region.</title>
        <authorList>
            <person name="Ksenzenko V.N."/>
            <person name="Shlyapnikov M.G."/>
            <person name="Azbarov V.G."/>
            <person name="Garcia O."/>
            <person name="Kryukov V.M."/>
            <person name="Bayev A.A."/>
        </authorList>
    </citation>
    <scope>NUCLEOTIDE SEQUENCE [LARGE SCALE GENOMIC DNA]</scope>
</reference>
<reference evidence="4" key="39">
    <citation type="journal article" date="1982" name="J. Biol. Chem.">
        <title>Interaction of a DNA-binding protein, the gene product of D5 of bacteriophage T5, with double-stranded DNA. Analysis by metrizamide gradient centrifugation.</title>
        <authorList>
            <person name="Fujimura R.K."/>
            <person name="Roop B.C."/>
        </authorList>
    </citation>
    <scope>NUCLEOTIDE SEQUENCE</scope>
</reference>
<reference evidence="4" key="67">
    <citation type="journal article" date="1991" name="J. Bacteriol.">
        <title>Cloning, sequencing, and recombinational analysis with bacteriophage BF23 of the bacteriophage T5 oad gene encoding the receptor-binding protein.</title>
        <authorList>
            <person name="Krauel V."/>
            <person name="Heller K.J."/>
        </authorList>
    </citation>
    <scope>NUCLEOTIDE SEQUENCE</scope>
</reference>
<reference evidence="4" key="47">
    <citation type="journal article" date="1985" name="FEBS Lett.">
        <title>The nucleotide sequence of bacteriophage T5 leucine tRNA.</title>
        <authorList>
            <person name="Shlyapnikov M.G."/>
            <person name="Kazantsev S.I."/>
            <person name="Kryukov V.M."/>
            <person name="Bayev A.A."/>
        </authorList>
    </citation>
    <scope>NUCLEOTIDE SEQUENCE [LARGE SCALE GENOMIC DNA]</scope>
</reference>
<reference evidence="4" key="95">
    <citation type="submission" date="2022-08" db="EMBL/GenBank/DDBJ databases">
        <title>Identification and characterization of bacteriophage T5 lysis genes.</title>
        <authorList>
            <person name="Mikoulinskaia G.V."/>
            <person name="Zimin A.A."/>
        </authorList>
    </citation>
    <scope>NUCLEOTIDE SEQUENCE</scope>
</reference>
<reference evidence="4" key="89">
    <citation type="journal article" date="2003" name="Mol. Microbiol.">
        <title>An intramolecular disulphide bond reduces the efficacy of a lipoprotein plasma membrane sorting signal.</title>
        <authorList>
            <person name="Robichon C."/>
            <person name="Bonhivers M."/>
            <person name="Pugsley A.P."/>
        </authorList>
    </citation>
    <scope>NUCLEOTIDE SEQUENCE</scope>
</reference>
<reference evidence="4" key="49">
    <citation type="journal article" date="1985" name="J. Virol.">
        <title>Physical locus of the DNA polymerase gene and genetic maps of bacteriophage T5 mutants.</title>
        <authorList>
            <person name="Fujimura R.K."/>
            <person name="Tavtigian S.V."/>
            <person name="Choy T.L."/>
            <person name="Roop B.C."/>
        </authorList>
    </citation>
    <scope>NUCLEOTIDE SEQUENCE</scope>
</reference>
<reference evidence="4" key="65">
    <citation type="journal article" date="1991" name="Biochem. Biophys. Res. Commun.">
        <title>Amino acid sequence of the bacteriophage T5 gene A2 protein.</title>
        <authorList>
            <person name="Snyder C.E. Jr."/>
        </authorList>
    </citation>
    <scope>NUCLEOTIDE SEQUENCE</scope>
</reference>
<reference evidence="4" key="7">
    <citation type="journal article" date="1970" name="J. Mol. Biol.">
        <title>Patterns of protein synthesis in Escherichia coli infected by amber mutants in the first-step-transfer DNA of T5.</title>
        <authorList>
            <person name="McCorquodale D.J."/>
            <person name="Lanni Y.T."/>
        </authorList>
    </citation>
    <scope>NUCLEOTIDE SEQUENCE</scope>
</reference>
<reference evidence="4" key="3">
    <citation type="journal article" date="1965" name="J. Biol. Chem.">
        <title>THE ENZYMOLOGY OF VIRUS-INFECTED BACTERIA. VI. PURIFICATION AND PROPERTIES OF THE DEOXYNUCLEOTIDE KINASE INDUCED BY BACTERIOPHAGE T5.</title>
        <authorList>
            <person name="BESSMAN M.J."/>
            <person name="HERRIOTT S.T."/>
            <person name="ORR M.J."/>
        </authorList>
    </citation>
    <scope>NUCLEOTIDE SEQUENCE</scope>
</reference>
<dbReference type="GO" id="GO:0006260">
    <property type="term" value="P:DNA replication"/>
    <property type="evidence" value="ECO:0007669"/>
    <property type="project" value="InterPro"/>
</dbReference>
<reference evidence="4" key="87">
    <citation type="journal article" date="2001" name="Nucleic Acids Res.">
        <title>Unusually wide co-factor tolerance in a metalloenzyme; divalent metal ions modulate endo-exonuclease activity in T5 exonuclease.</title>
        <authorList>
            <person name="Garforth S.J."/>
            <person name="Patel D."/>
            <person name="Feng M."/>
            <person name="Sayers J.R."/>
        </authorList>
    </citation>
    <scope>NUCLEOTIDE SEQUENCE</scope>
</reference>
<reference evidence="4" key="94">
    <citation type="submission" date="2004-01" db="EMBL/GenBank/DDBJ databases">
        <title>Identification of genes encoding bacteriophage T5 terminase and portal protein.</title>
        <authorList>
            <person name="Kaliman A.V."/>
            <person name="Ganichkin O.M."/>
            <person name="Vasiliev V.D."/>
            <person name="Ksenzenko V.N."/>
        </authorList>
    </citation>
    <scope>NUCLEOTIDE SEQUENCE</scope>
</reference>
<reference evidence="4" key="82">
    <citation type="journal article" date="1998" name="FEMS Microbiol. Lett.">
        <title>Inactivation in vitro of the Escherichia coli outer membrane protein FhuA by a phage T5-encoded lipoprotein.</title>
        <authorList>
            <person name="Pedruzzi I."/>
            <person name="Rosenbusch J.P."/>
            <person name="Locher K.P."/>
        </authorList>
    </citation>
    <scope>NUCLEOTIDE SEQUENCE</scope>
</reference>
<keyword evidence="5" id="KW-1185">Reference proteome</keyword>
<feature type="modified residue" description="Glycine radical" evidence="2">
    <location>
        <position position="544"/>
    </location>
</feature>
<organism evidence="4 5">
    <name type="scientific">Escherichia phage T5</name>
    <name type="common">Enterobacteria phage T5</name>
    <dbReference type="NCBI Taxonomy" id="2695836"/>
    <lineage>
        <taxon>Viruses</taxon>
        <taxon>Duplodnaviria</taxon>
        <taxon>Heunggongvirae</taxon>
        <taxon>Uroviricota</taxon>
        <taxon>Caudoviricetes</taxon>
        <taxon>Demerecviridae</taxon>
        <taxon>Markadamsvirinae</taxon>
        <taxon>Tequintavirus</taxon>
        <taxon>Tequintavirus T5</taxon>
    </lineage>
</organism>
<reference evidence="4" key="11">
    <citation type="journal article" date="1972" name="J. Virol.">
        <title>Genetic and physiological studies of bacteriophage T5. 3. Patterns of deoxyribonucleic acid synthesis induced by mutants of T5 and the identification of genes influencing the appearance of phage-induced dihydrofolate reductase and deoxyribonuclease.</title>
        <authorList>
            <person name="Hendrickson H.E."/>
            <person name="McCorquodale D.J."/>
        </authorList>
    </citation>
    <scope>NUCLEOTIDE SEQUENCE</scope>
</reference>
<feature type="domain" description="Glycine radical" evidence="3">
    <location>
        <begin position="446"/>
        <end position="571"/>
    </location>
</feature>
<reference evidence="4" key="36">
    <citation type="journal article" date="1981" name="Prog. Nucleic Acid Res. Mol. Biol.">
        <title>Replication of linear duplex DNA in vitro with bacteriophage T5 DNA polymerase.</title>
        <authorList>
            <person name="Fujimura R.K."/>
            <person name="Das S.K."/>
            <person name="Allison D.P."/>
            <person name="Roop B.C."/>
        </authorList>
    </citation>
    <scope>NUCLEOTIDE SEQUENCE</scope>
</reference>
<reference evidence="4" key="40">
    <citation type="journal article" date="1983" name="FEBS Lett.">
        <title>Cloning and DNA sequence of the genes for two bacteriophage T5 tRNAsSer.</title>
        <authorList>
            <person name="Kryukov V.M."/>
            <person name="Ksenzenko V.N."/>
            <person name="Kaliman A.V."/>
            <person name="Bayev A.A."/>
        </authorList>
    </citation>
    <scope>NUCLEOTIDE SEQUENCE [LARGE SCALE GENOMIC DNA]</scope>
</reference>
<reference evidence="4" key="72">
    <citation type="journal article" date="1994" name="Mol. Biol.">
        <title>Structure peculiarities of transfer RNAs coded by bacteriophage T5.</title>
        <authorList>
            <person name="Shlyapnikov M.G."/>
            <person name="Ksenzenko V.N."/>
        </authorList>
    </citation>
    <scope>NUCLEOTIDE SEQUENCE</scope>
</reference>
<reference evidence="4" key="15">
    <citation type="journal article" date="1975" name="Virology (Lond)">
        <title>In vivo repair of bacteriophage t5 DNA: an assay for viral growth control.</title>
        <authorList>
            <person name="Herman R.C."/>
            <person name="Moyer R.W."/>
        </authorList>
    </citation>
    <scope>NUCLEOTIDE SEQUENCE</scope>
</reference>
<reference evidence="4" key="76">
    <citation type="journal article" date="1995" name="FEMS Microbiol. Lett.">
        <title>Overproduced and purified receptor binding protein pb5 of bacteriophage T5 binds to the T5 receptor protein FhuA.</title>
        <authorList>
            <person name="Mondigler M."/>
            <person name="Vogele R.T."/>
            <person name="Heller K.J."/>
        </authorList>
    </citation>
    <scope>NUCLEOTIDE SEQUENCE</scope>
</reference>
<reference evidence="4" key="88">
    <citation type="journal article" date="2002" name="J. Mol. Biol.">
        <title>Characterization of a high-affinity complex between the bacterial outer membrane protein FhuA and the phage T5 protein pb5.</title>
        <authorList>
            <person name="Plancon L."/>
            <person name="Janmot C."/>
            <person name="le Maire M."/>
            <person name="Desmadril M."/>
            <person name="Bonhivers M."/>
            <person name="Letellier L."/>
            <person name="Boulanger P."/>
        </authorList>
    </citation>
    <scope>NUCLEOTIDE SEQUENCE</scope>
</reference>
<reference evidence="4" key="74">
    <citation type="journal article" date="1994" name="Mol. Microbiol.">
        <title>Lytic conversion of Escherichia coli by bacteriophage T5: blocking of the FhuA receptor protein by a lipoprotein expressed early during infection.</title>
        <authorList>
            <person name="Decker K."/>
            <person name="Krauel V."/>
            <person name="Meesmann A."/>
            <person name="Heller K.J."/>
        </authorList>
    </citation>
    <scope>NUCLEOTIDE SEQUENCE</scope>
</reference>
<reference evidence="4" key="61">
    <citation type="journal article" date="1988" name="Nucleic Acids Res.">
        <title>The nucleotide sequence of the region of bacteriophage T5 early genes D10-D15.</title>
        <authorList>
            <person name="Kaliman A.V."/>
            <person name="Kryukov V.M."/>
            <person name="Bayev A.A."/>
        </authorList>
    </citation>
    <scope>NUCLEOTIDE SEQUENCE [LARGE SCALE GENOMIC DNA]</scope>
</reference>
<dbReference type="SUPFAM" id="SSF51998">
    <property type="entry name" value="PFL-like glycyl radical enzymes"/>
    <property type="match status" value="1"/>
</dbReference>
<reference evidence="4" key="31">
    <citation type="journal article" date="1980" name="J. Biol. Chem.">
        <title>Mechanism of primer-template-dependent conversion of dNTP leads to dNMP by T5 DNA polymerase.</title>
        <authorList>
            <person name="Das S.K."/>
            <person name="Fujimura R.K."/>
        </authorList>
    </citation>
    <scope>NUCLEOTIDE SEQUENCE</scope>
</reference>
<reference evidence="4" key="20">
    <citation type="journal article" date="1976" name="J. Virol.">
        <title>Identification of the gene controlling the synthesis of the major bacteriophage T5 membrane protein.</title>
        <authorList>
            <person name="Duckworth D.H."/>
            <person name="Dunn G.B."/>
            <person name="McCorquodale D.J."/>
        </authorList>
    </citation>
    <scope>NUCLEOTIDE SEQUENCE</scope>
</reference>
<dbReference type="InterPro" id="IPR012833">
    <property type="entry name" value="NrdD"/>
</dbReference>
<reference evidence="4" key="58">
    <citation type="journal article" date="1987" name="Mol. Genet. Microbiol. Virol.">
        <title>Structure of two promoters and a terminator of transcription from the region of bacteriophage T5 early genes D10-D15.</title>
        <authorList>
            <person name="Kaliman A.V."/>
            <person name="Krutilina A.I."/>
            <person name="Kryukov V.M."/>
        </authorList>
    </citation>
    <scope>NUCLEOTIDE SEQUENCE [LARGE SCALE GENOMIC DNA]</scope>
</reference>
<dbReference type="InterPro" id="IPR019777">
    <property type="entry name" value="Form_AcTrfase_GR_CS"/>
</dbReference>
<reference evidence="4" key="92">
    <citation type="submission" date="2004-01" db="EMBL/GenBank/DDBJ databases">
        <title>Characterization of the bacteriophage T5 site-specific endonucleases F-TflV and F-TflVI.</title>
        <authorList>
            <person name="Akulenko N.V."/>
            <person name="Shaloiko L.A."/>
            <person name="Shlyapnikov M.G."/>
            <person name="Krutilina A.I."/>
            <person name="Ksenzenko V.N."/>
        </authorList>
    </citation>
    <scope>NUCLEOTIDE SEQUENCE</scope>
</reference>
<reference evidence="4" key="73">
    <citation type="journal article" date="1994" name="Mol. Biol. (Mosk.)">
        <title>Features of the structure of transfer RNA coded by bacteriophage T5.</title>
        <authorList>
            <person name="Shliapnikov M.G."/>
            <person name="Ksenzenko V.N."/>
        </authorList>
    </citation>
    <scope>NUCLEOTIDE SEQUENCE [LARGE SCALE GENOMIC DNA]</scope>
</reference>
<reference evidence="4" key="2">
    <citation type="journal article" date="1963" name="J. Biol. Chem.">
        <title>Virus-induced acquisition of metabolic function. VI. Dihydrofolate reductase, a new phage-induced enzyme.</title>
        <authorList>
            <person name="Methews C.K."/>
            <person name="Cohen S.S."/>
        </authorList>
    </citation>
    <scope>NUCLEOTIDE SEQUENCE</scope>
</reference>
<reference evidence="4" key="5">
    <citation type="journal article" date="1965" name="Proc. Natl. Acad. Sci. U.S.A.">
        <title>The structural gene for deoxyribonucleic acid polymerase in bacteriophages T4 and T5.</title>
        <authorList>
            <person name="De Waard A."/>
            <person name="Paul A.V."/>
            <person name="Lehman I.R."/>
        </authorList>
    </citation>
    <scope>NUCLEOTIDE SEQUENCE</scope>
</reference>
<evidence type="ECO:0000313" key="5">
    <source>
        <dbReference type="Proteomes" id="UP000002107"/>
    </source>
</evidence>
<reference evidence="4" key="12">
    <citation type="journal article" date="1973" name="Virology">
        <title>Structural proteins of bacteriophage T5.</title>
        <authorList>
            <person name="Zweig M."/>
            <person name="Cummings D.J."/>
        </authorList>
    </citation>
    <scope>NUCLEOTIDE SEQUENCE</scope>
</reference>
<reference evidence="4" key="51">
    <citation type="journal article" date="1985" name="J. Virol.">
        <title>Identification by immunobinding assay of the polypeptide coded by the DNA polymerase gene of bacteriophage T5 and its amber mutants and the direction of transcription of the gene.</title>
        <authorList>
            <person name="Schneider S.S."/>
            <person name="Roop B.C."/>
            <person name="Fujimura R.K."/>
        </authorList>
    </citation>
    <scope>NUCLEOTIDE SEQUENCE</scope>
</reference>
<reference evidence="4" key="38">
    <citation type="journal article" date="1982" name="Bioorg. Khim.">
        <title>The nucleotide sequence of bacteriophage T5 RNAI.</title>
        <authorList>
            <person name="Kryukov V.M."/>
            <person name="Shlyapnikov M.G."/>
            <person name="Kazantsev S.I."/>
            <person name="Kaliman A.V."/>
            <person name="Ksenzenko V.N."/>
            <person name="Bayev A.A."/>
        </authorList>
    </citation>
    <scope>NUCLEOTIDE SEQUENCE [LARGE SCALE GENOMIC DNA]</scope>
</reference>
<dbReference type="PANTHER" id="PTHR21075:SF0">
    <property type="entry name" value="ANAEROBIC RIBONUCLEOSIDE-TRIPHOSPHATE REDUCTASE"/>
    <property type="match status" value="1"/>
</dbReference>
<reference evidence="4" key="24">
    <citation type="journal article" date="1977" name="J. Virol.">
        <title>Pre-early polypeptides of bacteriophages T5 and BF23.</title>
        <authorList>
            <person name="McCorquodale D.J."/>
            <person name="Shaw A.R."/>
            <person name="Shaw P.K."/>
            <person name="Chinnadurai G."/>
        </authorList>
    </citation>
    <scope>NUCLEOTIDE SEQUENCE</scope>
</reference>
<reference evidence="4" key="25">
    <citation type="journal article" date="1977" name="J. Virol.">
        <title>Properties of deoxynucleoside 5'-monophosphatase induced by bacteriophage T5 after infection of Escherichia coli.</title>
        <authorList>
            <person name="Mozer T.J."/>
            <person name="Warner H.R."/>
        </authorList>
    </citation>
    <scope>NUCLEOTIDE SEQUENCE</scope>
</reference>
<reference evidence="4" key="84">
    <citation type="journal article" date="1999" name="J. Biol. Chem.">
        <title>Variation in the steady state kinetic parameters of wild type and mutant T5 5'-3'-exonuclease with pH. Protonation of Lys-83 is critical for DNA binding.</title>
        <authorList>
            <person name="Pickering T.J."/>
            <person name="Garforth S."/>
            <person name="Sayers J.R."/>
            <person name="Grasby J.A."/>
        </authorList>
    </citation>
    <scope>NUCLEOTIDE SEQUENCE</scope>
</reference>
<reference evidence="4" key="22">
    <citation type="journal article" date="1977" name="J. Biol. Chem.">
        <title>Mechanism of T5-induced DNA polymerase. I. Replication of short primer templates.</title>
        <authorList>
            <person name="Das S.K."/>
            <person name="Fujimura R.K."/>
        </authorList>
    </citation>
    <scope>NUCLEOTIDE SEQUENCE</scope>
</reference>
<reference evidence="4" key="52">
    <citation type="journal article" date="1986" name="Eur. J. Biochem.">
        <title>Nucleotide sequence of the bacteriophage T5 DNA fragment which contains the gene for tRNAAsp.</title>
        <authorList>
            <person name="Shlyapnikov M.G."/>
            <person name="Ksenzenko V.N."/>
            <person name="Kryukov V.M."/>
            <person name="Bayev A.A."/>
        </authorList>
    </citation>
    <scope>NUCLEOTIDE SEQUENCE [LARGE SCALE GENOMIC DNA]</scope>
</reference>
<dbReference type="GeneID" id="2777617"/>
<reference evidence="4" key="77">
    <citation type="journal article" date="1996" name="DNA Seq.">
        <title>Identification of the bacteriophage T5 dUTPase by protein sequence comparisons.</title>
        <authorList>
            <person name="Kaliman A.V."/>
        </authorList>
    </citation>
    <scope>NUCLEOTIDE SEQUENCE [LARGE SCALE GENOMIC DNA]</scope>
</reference>
<reference evidence="4" key="45">
    <citation type="journal article" date="1984" name="Virology (Lond)">
        <title>Identification of the phage gene for host receptor specificity by analyzing hybrid phages of T5 and BF23.</title>
        <authorList>
            <person name="Heller K.J."/>
        </authorList>
    </citation>
    <scope>NUCLEOTIDE SEQUENCE</scope>
</reference>
<accession>Q6QGI8</accession>
<dbReference type="KEGG" id="vg:2777617"/>
<reference evidence="4" key="71">
    <citation type="journal article" date="1994" name="J. Bacteriol.">
        <title>Inactivation of FhuA at the cell surface of Escherichia coli K-12 by a phage T5 lipoprotein at the periplasmic face of the outer membrane.</title>
        <authorList>
            <person name="Braun V."/>
            <person name="Killmann H."/>
            <person name="Herrmann C."/>
        </authorList>
    </citation>
    <scope>NUCLEOTIDE SEQUENCE</scope>
</reference>
<evidence type="ECO:0000256" key="1">
    <source>
        <dbReference type="ARBA" id="ARBA00022818"/>
    </source>
</evidence>
<reference evidence="4" key="23">
    <citation type="journal article" date="1977" name="J. Biol. Chem.">
        <title>Mechanism of T5-induced DNA polymerase. II. Characterization of the dead-end complex.</title>
        <authorList>
            <person name="Das S.K."/>
            <person name="Fujimura R.K."/>
        </authorList>
    </citation>
    <scope>NUCLEOTIDE SEQUENCE</scope>
</reference>
<reference evidence="4" key="91">
    <citation type="journal article" date="2004" name="Protein Expr. Purif.">
        <title>Identification, cloning, and expression of bacteriophage T5 dnk gene encoding a broad specificity deoxyribonucleoside monophosphate kinase (EC 2.7.4.13).</title>
        <authorList>
            <person name="Mikoulinskaia G.V."/>
            <person name="Zimin A.A."/>
            <person name="Feofanov S.A."/>
            <person name="Miroshnikov A.I."/>
        </authorList>
    </citation>
    <scope>NUCLEOTIDE SEQUENCE</scope>
</reference>